<evidence type="ECO:0000256" key="3">
    <source>
        <dbReference type="SAM" id="Phobius"/>
    </source>
</evidence>
<organism evidence="5 6">
    <name type="scientific">Stackebrandtia nassauensis (strain DSM 44728 / CIP 108903 / NRRL B-16338 / NBRC 102104 / LLR-40K-21)</name>
    <dbReference type="NCBI Taxonomy" id="446470"/>
    <lineage>
        <taxon>Bacteria</taxon>
        <taxon>Bacillati</taxon>
        <taxon>Actinomycetota</taxon>
        <taxon>Actinomycetes</taxon>
        <taxon>Glycomycetales</taxon>
        <taxon>Glycomycetaceae</taxon>
        <taxon>Stackebrandtia</taxon>
    </lineage>
</organism>
<dbReference type="Proteomes" id="UP000000844">
    <property type="component" value="Chromosome"/>
</dbReference>
<sequence length="384" mass="40419">MTGAHSHRDRVPVWRRPVVVAGTALVVLAAVTLTVVWAVSEDKPASAAEDPGSEDTESSAASSPEPDPDAITVTAVGDTIMGNLPDGLPDDGAGYFDKVAEHLKGDIVFGNLDGALSEHDDYKKCKSKKKCFYIRMPPEYASLLKDAGFTVMNGSNNHAFDSGPEGYADTQAALDGAGIDYLGVKGEIVETEVRGVKTAMVGFSTYDRYDSLLDLNLVSQLVSAAAERADVVVVSMHLGAEGVDARHTPEGPETFYGEDRGDSRAATHAAVDAGADLVLGHGPHVLRGMEFYKDRLIAHSLGNFAGYGVLKTSGALGRGAILTVTVDKQGEWVSGKVIPSIMVDGGYPAVDEDNGAHADITELSKDDFPDSGVTLDEKGKISKP</sequence>
<dbReference type="OrthoDB" id="9810718at2"/>
<name>D3Q0J4_STANL</name>
<dbReference type="STRING" id="446470.Snas_2035"/>
<dbReference type="InterPro" id="IPR019079">
    <property type="entry name" value="Capsule_synth_CapA"/>
</dbReference>
<feature type="transmembrane region" description="Helical" evidence="3">
    <location>
        <begin position="18"/>
        <end position="39"/>
    </location>
</feature>
<gene>
    <name evidence="5" type="ordered locus">Snas_2035</name>
</gene>
<dbReference type="CDD" id="cd07381">
    <property type="entry name" value="MPP_CapA"/>
    <property type="match status" value="1"/>
</dbReference>
<dbReference type="PANTHER" id="PTHR33393:SF11">
    <property type="entry name" value="POLYGLUTAMINE SYNTHESIS ACCESSORY PROTEIN RV0574C-RELATED"/>
    <property type="match status" value="1"/>
</dbReference>
<dbReference type="KEGG" id="sna:Snas_2035"/>
<evidence type="ECO:0000259" key="4">
    <source>
        <dbReference type="SMART" id="SM00854"/>
    </source>
</evidence>
<proteinExistence type="inferred from homology"/>
<feature type="domain" description="Capsule synthesis protein CapA" evidence="4">
    <location>
        <begin position="72"/>
        <end position="308"/>
    </location>
</feature>
<dbReference type="InterPro" id="IPR029052">
    <property type="entry name" value="Metallo-depent_PP-like"/>
</dbReference>
<feature type="compositionally biased region" description="Basic and acidic residues" evidence="2">
    <location>
        <begin position="375"/>
        <end position="384"/>
    </location>
</feature>
<protein>
    <submittedName>
        <fullName evidence="5">CapA family protein</fullName>
    </submittedName>
</protein>
<dbReference type="Pfam" id="PF09587">
    <property type="entry name" value="PGA_cap"/>
    <property type="match status" value="1"/>
</dbReference>
<dbReference type="eggNOG" id="COG2843">
    <property type="taxonomic scope" value="Bacteria"/>
</dbReference>
<dbReference type="Gene3D" id="3.60.21.10">
    <property type="match status" value="1"/>
</dbReference>
<keyword evidence="6" id="KW-1185">Reference proteome</keyword>
<reference evidence="5 6" key="1">
    <citation type="journal article" date="2009" name="Stand. Genomic Sci.">
        <title>Complete genome sequence of Stackebrandtia nassauensis type strain (LLR-40K-21).</title>
        <authorList>
            <person name="Munk C."/>
            <person name="Lapidus A."/>
            <person name="Copeland A."/>
            <person name="Jando M."/>
            <person name="Mayilraj S."/>
            <person name="Glavina Del Rio T."/>
            <person name="Nolan M."/>
            <person name="Chen F."/>
            <person name="Lucas S."/>
            <person name="Tice H."/>
            <person name="Cheng J.F."/>
            <person name="Han C."/>
            <person name="Detter J.C."/>
            <person name="Bruce D."/>
            <person name="Goodwin L."/>
            <person name="Chain P."/>
            <person name="Pitluck S."/>
            <person name="Goker M."/>
            <person name="Ovchinikova G."/>
            <person name="Pati A."/>
            <person name="Ivanova N."/>
            <person name="Mavromatis K."/>
            <person name="Chen A."/>
            <person name="Palaniappan K."/>
            <person name="Land M."/>
            <person name="Hauser L."/>
            <person name="Chang Y.J."/>
            <person name="Jeffries C.D."/>
            <person name="Bristow J."/>
            <person name="Eisen J.A."/>
            <person name="Markowitz V."/>
            <person name="Hugenholtz P."/>
            <person name="Kyrpides N.C."/>
            <person name="Klenk H.P."/>
        </authorList>
    </citation>
    <scope>NUCLEOTIDE SEQUENCE [LARGE SCALE GENOMIC DNA]</scope>
    <source>
        <strain evidence="6">DSM 44728 / CIP 108903 / NRRL B-16338 / NBRC 102104 / LLR-40K-21</strain>
    </source>
</reference>
<keyword evidence="3" id="KW-1133">Transmembrane helix</keyword>
<evidence type="ECO:0000313" key="6">
    <source>
        <dbReference type="Proteomes" id="UP000000844"/>
    </source>
</evidence>
<dbReference type="SUPFAM" id="SSF56300">
    <property type="entry name" value="Metallo-dependent phosphatases"/>
    <property type="match status" value="1"/>
</dbReference>
<dbReference type="AlphaFoldDB" id="D3Q0J4"/>
<dbReference type="EMBL" id="CP001778">
    <property type="protein sequence ID" value="ADD41730.1"/>
    <property type="molecule type" value="Genomic_DNA"/>
</dbReference>
<feature type="compositionally biased region" description="Basic and acidic residues" evidence="2">
    <location>
        <begin position="354"/>
        <end position="368"/>
    </location>
</feature>
<feature type="region of interest" description="Disordered" evidence="2">
    <location>
        <begin position="354"/>
        <end position="384"/>
    </location>
</feature>
<dbReference type="SMART" id="SM00854">
    <property type="entry name" value="PGA_cap"/>
    <property type="match status" value="1"/>
</dbReference>
<dbReference type="InterPro" id="IPR052169">
    <property type="entry name" value="CW_Biosynth-Accessory"/>
</dbReference>
<keyword evidence="3" id="KW-0472">Membrane</keyword>
<evidence type="ECO:0000313" key="5">
    <source>
        <dbReference type="EMBL" id="ADD41730.1"/>
    </source>
</evidence>
<evidence type="ECO:0000256" key="1">
    <source>
        <dbReference type="ARBA" id="ARBA00005662"/>
    </source>
</evidence>
<feature type="region of interest" description="Disordered" evidence="2">
    <location>
        <begin position="43"/>
        <end position="69"/>
    </location>
</feature>
<keyword evidence="3" id="KW-0812">Transmembrane</keyword>
<comment type="similarity">
    <text evidence="1">Belongs to the CapA family.</text>
</comment>
<dbReference type="PANTHER" id="PTHR33393">
    <property type="entry name" value="POLYGLUTAMINE SYNTHESIS ACCESSORY PROTEIN RV0574C-RELATED"/>
    <property type="match status" value="1"/>
</dbReference>
<accession>D3Q0J4</accession>
<dbReference type="HOGENOM" id="CLU_038823_1_1_11"/>
<evidence type="ECO:0000256" key="2">
    <source>
        <dbReference type="SAM" id="MobiDB-lite"/>
    </source>
</evidence>